<proteinExistence type="predicted"/>
<organism evidence="2 3">
    <name type="scientific">Burkholderia vietnamiensis</name>
    <dbReference type="NCBI Taxonomy" id="60552"/>
    <lineage>
        <taxon>Bacteria</taxon>
        <taxon>Pseudomonadati</taxon>
        <taxon>Pseudomonadota</taxon>
        <taxon>Betaproteobacteria</taxon>
        <taxon>Burkholderiales</taxon>
        <taxon>Burkholderiaceae</taxon>
        <taxon>Burkholderia</taxon>
        <taxon>Burkholderia cepacia complex</taxon>
    </lineage>
</organism>
<feature type="compositionally biased region" description="Pro residues" evidence="1">
    <location>
        <begin position="91"/>
        <end position="100"/>
    </location>
</feature>
<evidence type="ECO:0000313" key="3">
    <source>
        <dbReference type="Proteomes" id="UP000237632"/>
    </source>
</evidence>
<name>A0A132DXI1_BURVI</name>
<sequence>MACISLNHHEAEKVAMRTRFSLPCVRLVIAFALACPFTSVCAQQRAMHERAVPAGDGLRHDGAGGFELVAAVEARSTDALSVTLWDELARPTPPPAPLPLPVDTQHAMAGGTTHRTHQ</sequence>
<comment type="caution">
    <text evidence="2">The sequence shown here is derived from an EMBL/GenBank/DDBJ whole genome shotgun (WGS) entry which is preliminary data.</text>
</comment>
<reference evidence="2 3" key="1">
    <citation type="submission" date="2018-03" db="EMBL/GenBank/DDBJ databases">
        <authorList>
            <person name="Nguyen K."/>
            <person name="Fouts D."/>
            <person name="Sutton G."/>
        </authorList>
    </citation>
    <scope>NUCLEOTIDE SEQUENCE [LARGE SCALE GENOMIC DNA]</scope>
    <source>
        <strain evidence="2 3">AU3578</strain>
    </source>
</reference>
<dbReference type="EMBL" id="PVHK01000091">
    <property type="protein sequence ID" value="PRH41999.1"/>
    <property type="molecule type" value="Genomic_DNA"/>
</dbReference>
<evidence type="ECO:0000313" key="2">
    <source>
        <dbReference type="EMBL" id="PRH41999.1"/>
    </source>
</evidence>
<accession>A0A132DXI1</accession>
<dbReference type="Proteomes" id="UP000237632">
    <property type="component" value="Unassembled WGS sequence"/>
</dbReference>
<dbReference type="AlphaFoldDB" id="A0A132DXI1"/>
<feature type="region of interest" description="Disordered" evidence="1">
    <location>
        <begin position="88"/>
        <end position="118"/>
    </location>
</feature>
<gene>
    <name evidence="2" type="ORF">C6T65_12770</name>
</gene>
<dbReference type="RefSeq" id="WP_014722695.1">
    <property type="nucleotide sequence ID" value="NZ_CADFFO010000005.1"/>
</dbReference>
<protein>
    <submittedName>
        <fullName evidence="2">Uncharacterized protein</fullName>
    </submittedName>
</protein>
<evidence type="ECO:0000256" key="1">
    <source>
        <dbReference type="SAM" id="MobiDB-lite"/>
    </source>
</evidence>